<evidence type="ECO:0000313" key="5">
    <source>
        <dbReference type="Proteomes" id="UP000054359"/>
    </source>
</evidence>
<keyword evidence="1" id="KW-1133">Transmembrane helix</keyword>
<feature type="transmembrane region" description="Helical" evidence="1">
    <location>
        <begin position="502"/>
        <end position="522"/>
    </location>
</feature>
<dbReference type="Proteomes" id="UP000054359">
    <property type="component" value="Unassembled WGS sequence"/>
</dbReference>
<feature type="chain" id="PRO_5001829404" evidence="2">
    <location>
        <begin position="26"/>
        <end position="759"/>
    </location>
</feature>
<name>A0A087T918_STEMI</name>
<keyword evidence="1" id="KW-0812">Transmembrane</keyword>
<proteinExistence type="predicted"/>
<feature type="transmembrane region" description="Helical" evidence="1">
    <location>
        <begin position="546"/>
        <end position="567"/>
    </location>
</feature>
<dbReference type="SMART" id="SM00703">
    <property type="entry name" value="NRF"/>
    <property type="match status" value="1"/>
</dbReference>
<feature type="transmembrane region" description="Helical" evidence="1">
    <location>
        <begin position="579"/>
        <end position="601"/>
    </location>
</feature>
<dbReference type="PANTHER" id="PTHR11161:SF0">
    <property type="entry name" value="O-ACYLTRANSFERASE LIKE PROTEIN"/>
    <property type="match status" value="1"/>
</dbReference>
<feature type="transmembrane region" description="Helical" evidence="1">
    <location>
        <begin position="321"/>
        <end position="341"/>
    </location>
</feature>
<dbReference type="Pfam" id="PF20146">
    <property type="entry name" value="NRF"/>
    <property type="match status" value="1"/>
</dbReference>
<evidence type="ECO:0000256" key="2">
    <source>
        <dbReference type="SAM" id="SignalP"/>
    </source>
</evidence>
<evidence type="ECO:0000256" key="1">
    <source>
        <dbReference type="SAM" id="Phobius"/>
    </source>
</evidence>
<feature type="transmembrane region" description="Helical" evidence="1">
    <location>
        <begin position="364"/>
        <end position="392"/>
    </location>
</feature>
<keyword evidence="1" id="KW-0472">Membrane</keyword>
<evidence type="ECO:0000259" key="3">
    <source>
        <dbReference type="SMART" id="SM00703"/>
    </source>
</evidence>
<feature type="domain" description="Nose resistant-to-fluoxetine protein N-terminal" evidence="3">
    <location>
        <begin position="76"/>
        <end position="240"/>
    </location>
</feature>
<dbReference type="PANTHER" id="PTHR11161">
    <property type="entry name" value="O-ACYLTRANSFERASE"/>
    <property type="match status" value="1"/>
</dbReference>
<feature type="transmembrane region" description="Helical" evidence="1">
    <location>
        <begin position="691"/>
        <end position="716"/>
    </location>
</feature>
<reference evidence="4 5" key="1">
    <citation type="submission" date="2013-11" db="EMBL/GenBank/DDBJ databases">
        <title>Genome sequencing of Stegodyphus mimosarum.</title>
        <authorList>
            <person name="Bechsgaard J."/>
        </authorList>
    </citation>
    <scope>NUCLEOTIDE SEQUENCE [LARGE SCALE GENOMIC DNA]</scope>
</reference>
<organism evidence="4 5">
    <name type="scientific">Stegodyphus mimosarum</name>
    <name type="common">African social velvet spider</name>
    <dbReference type="NCBI Taxonomy" id="407821"/>
    <lineage>
        <taxon>Eukaryota</taxon>
        <taxon>Metazoa</taxon>
        <taxon>Ecdysozoa</taxon>
        <taxon>Arthropoda</taxon>
        <taxon>Chelicerata</taxon>
        <taxon>Arachnida</taxon>
        <taxon>Araneae</taxon>
        <taxon>Araneomorphae</taxon>
        <taxon>Entelegynae</taxon>
        <taxon>Eresoidea</taxon>
        <taxon>Eresidae</taxon>
        <taxon>Stegodyphus</taxon>
    </lineage>
</organism>
<keyword evidence="2" id="KW-0732">Signal</keyword>
<dbReference type="InterPro" id="IPR002656">
    <property type="entry name" value="Acyl_transf_3_dom"/>
</dbReference>
<keyword evidence="5" id="KW-1185">Reference proteome</keyword>
<dbReference type="AlphaFoldDB" id="A0A087T918"/>
<feature type="non-terminal residue" evidence="4">
    <location>
        <position position="759"/>
    </location>
</feature>
<feature type="signal peptide" evidence="2">
    <location>
        <begin position="1"/>
        <end position="25"/>
    </location>
</feature>
<dbReference type="InterPro" id="IPR052728">
    <property type="entry name" value="O2_lipid_transport_reg"/>
</dbReference>
<evidence type="ECO:0000313" key="4">
    <source>
        <dbReference type="EMBL" id="KFM61607.1"/>
    </source>
</evidence>
<protein>
    <submittedName>
        <fullName evidence="4">Nose resistant to fluoxetine protein 6</fullName>
    </submittedName>
</protein>
<accession>A0A087T918</accession>
<dbReference type="OrthoDB" id="4794873at2759"/>
<dbReference type="InterPro" id="IPR006621">
    <property type="entry name" value="Nose-resist-to-fluoxetine_N"/>
</dbReference>
<feature type="transmembrane region" description="Helical" evidence="1">
    <location>
        <begin position="251"/>
        <end position="274"/>
    </location>
</feature>
<feature type="transmembrane region" description="Helical" evidence="1">
    <location>
        <begin position="412"/>
        <end position="432"/>
    </location>
</feature>
<dbReference type="Pfam" id="PF01757">
    <property type="entry name" value="Acyl_transf_3"/>
    <property type="match status" value="1"/>
</dbReference>
<gene>
    <name evidence="4" type="ORF">X975_19593</name>
</gene>
<feature type="transmembrane region" description="Helical" evidence="1">
    <location>
        <begin position="621"/>
        <end position="638"/>
    </location>
</feature>
<dbReference type="EMBL" id="KK114052">
    <property type="protein sequence ID" value="KFM61607.1"/>
    <property type="molecule type" value="Genomic_DNA"/>
</dbReference>
<dbReference type="GO" id="GO:0016747">
    <property type="term" value="F:acyltransferase activity, transferring groups other than amino-acyl groups"/>
    <property type="evidence" value="ECO:0007669"/>
    <property type="project" value="InterPro"/>
</dbReference>
<dbReference type="OMA" id="ACAYGYG"/>
<sequence>MKMMGSFSVILVALLLWVTFFHTESARIDNRDGSYLNENIVETVADTEKRVKKLVNSGVKMALPYMMSAVTEIRLNQSCMRGLLKLMRGVMDIRDWAMRMVDALGKPSAGILEGTATAMGDYDECLDIVVPKNTRTPPPPPWTENEVAFHGQYCVVQIHIPEPLRQAAMDYQAGNRSNSALANSKTFLKNLVKIGPRADIADLRLGVCIPSTCEKSDLQAIVNEITRQIMFSATTLRCEVRMKRTFTTEQIVVLSAAGFVALLVLSGTIGEFIIRKKNKEPIDDIFLQKKGILVQSLLAFSFTSNIQKLVSLKSNESPKIACIRGLKFISVCLYVVVWTYATPQDFHFLKYRSAFHFHKFMEEWWFTVFANASAGVDTLFLIAGLQVSYGLFKKSEGGKIKISIPKFIAKWYTRFAFSQVIVIGLFLCLPLVGNGPIWADVVTPVVNNCKKRWWLNILALNNFWSSSETCLPHSWLICAMMHMLFLAPVFLLILSKWTSIGVFVNIILILGSSTAIAMVTLMNDLPPAPAFYFLSFINLKTIWDKVFIQAYDHIGAFSIGMLLGFFLDRCSEIKLRKSSVAFGWCAAIACNLAVMCGLYGYRNGEAMQMTLSAIYASVHRIGWSLGITWIVFACAYGYGGFVNSILSWKILIPFDRISNFIYLLHPLILFLHEGQLRERIYMAHLDQAMYATAYIVFTVAIAALCYVCCLVPFMFFEKVLWEYASNFGCSTRTIDKTENKIKDCISTVIDICPEKEKAG</sequence>
<feature type="transmembrane region" description="Helical" evidence="1">
    <location>
        <begin position="474"/>
        <end position="495"/>
    </location>
</feature>